<protein>
    <submittedName>
        <fullName evidence="2">Uncharacterized protein</fullName>
    </submittedName>
</protein>
<dbReference type="Proteomes" id="UP000799771">
    <property type="component" value="Unassembled WGS sequence"/>
</dbReference>
<dbReference type="OrthoDB" id="5213630at2759"/>
<evidence type="ECO:0000313" key="3">
    <source>
        <dbReference type="Proteomes" id="UP000799771"/>
    </source>
</evidence>
<evidence type="ECO:0000256" key="1">
    <source>
        <dbReference type="SAM" id="MobiDB-lite"/>
    </source>
</evidence>
<gene>
    <name evidence="2" type="ORF">P153DRAFT_376683</name>
</gene>
<feature type="compositionally biased region" description="Low complexity" evidence="1">
    <location>
        <begin position="80"/>
        <end position="94"/>
    </location>
</feature>
<feature type="compositionally biased region" description="Acidic residues" evidence="1">
    <location>
        <begin position="49"/>
        <end position="58"/>
    </location>
</feature>
<dbReference type="EMBL" id="ML977508">
    <property type="protein sequence ID" value="KAF2128562.1"/>
    <property type="molecule type" value="Genomic_DNA"/>
</dbReference>
<evidence type="ECO:0000313" key="2">
    <source>
        <dbReference type="EMBL" id="KAF2128562.1"/>
    </source>
</evidence>
<feature type="region of interest" description="Disordered" evidence="1">
    <location>
        <begin position="21"/>
        <end position="111"/>
    </location>
</feature>
<accession>A0A6A6A9C3</accession>
<reference evidence="2" key="1">
    <citation type="journal article" date="2020" name="Stud. Mycol.">
        <title>101 Dothideomycetes genomes: a test case for predicting lifestyles and emergence of pathogens.</title>
        <authorList>
            <person name="Haridas S."/>
            <person name="Albert R."/>
            <person name="Binder M."/>
            <person name="Bloem J."/>
            <person name="Labutti K."/>
            <person name="Salamov A."/>
            <person name="Andreopoulos B."/>
            <person name="Baker S."/>
            <person name="Barry K."/>
            <person name="Bills G."/>
            <person name="Bluhm B."/>
            <person name="Cannon C."/>
            <person name="Castanera R."/>
            <person name="Culley D."/>
            <person name="Daum C."/>
            <person name="Ezra D."/>
            <person name="Gonzalez J."/>
            <person name="Henrissat B."/>
            <person name="Kuo A."/>
            <person name="Liang C."/>
            <person name="Lipzen A."/>
            <person name="Lutzoni F."/>
            <person name="Magnuson J."/>
            <person name="Mondo S."/>
            <person name="Nolan M."/>
            <person name="Ohm R."/>
            <person name="Pangilinan J."/>
            <person name="Park H.-J."/>
            <person name="Ramirez L."/>
            <person name="Alfaro M."/>
            <person name="Sun H."/>
            <person name="Tritt A."/>
            <person name="Yoshinaga Y."/>
            <person name="Zwiers L.-H."/>
            <person name="Turgeon B."/>
            <person name="Goodwin S."/>
            <person name="Spatafora J."/>
            <person name="Crous P."/>
            <person name="Grigoriev I."/>
        </authorList>
    </citation>
    <scope>NUCLEOTIDE SEQUENCE</scope>
    <source>
        <strain evidence="2">CBS 119687</strain>
    </source>
</reference>
<sequence>MATLSPDVRNSTLSALKLTCPSAEVVHYEPDSASDTDSPTMEPRHFVDADAEWSDEDELLPRVNRNKRKTQYIPPHVKITSTAESSSGESSSPSLHRNDAKSASRSDVKAGSVPEDLVKRFYQVSKERDALRKELQRQSVGPHGIPDRKSVVYKSEEKSLIEEMHALRYEIRDWSEEYFSGPTTSRSKRPRMHSAKDLFGGLTDNYNVYLNHPDDRPLLIQSYLWFRLQQKIFNNWQKDCGYVWAGKLGDRKLRPLNDTLRKAVKNEEQAEEYHRWRALTVNLLVPQIDGKWSPTFDAAPVLKHISRLCSRMQRKLRPWATKSLRYGRDQLRTIISAAVALDLKMKRQRADYRFVTFTGGKPNQYWGYGYYDSEMEDAYEESGDEERTRRVELALAPALERCGNANGHVFDQSFILVKADVSCKRLEKQRAQVRARGAGTKKGIGFWNKND</sequence>
<name>A0A6A6A9C3_9PLEO</name>
<organism evidence="2 3">
    <name type="scientific">Dothidotthia symphoricarpi CBS 119687</name>
    <dbReference type="NCBI Taxonomy" id="1392245"/>
    <lineage>
        <taxon>Eukaryota</taxon>
        <taxon>Fungi</taxon>
        <taxon>Dikarya</taxon>
        <taxon>Ascomycota</taxon>
        <taxon>Pezizomycotina</taxon>
        <taxon>Dothideomycetes</taxon>
        <taxon>Pleosporomycetidae</taxon>
        <taxon>Pleosporales</taxon>
        <taxon>Dothidotthiaceae</taxon>
        <taxon>Dothidotthia</taxon>
    </lineage>
</organism>
<proteinExistence type="predicted"/>
<feature type="compositionally biased region" description="Basic and acidic residues" evidence="1">
    <location>
        <begin position="96"/>
        <end position="108"/>
    </location>
</feature>
<dbReference type="RefSeq" id="XP_033522951.1">
    <property type="nucleotide sequence ID" value="XM_033669682.1"/>
</dbReference>
<keyword evidence="3" id="KW-1185">Reference proteome</keyword>
<dbReference type="AlphaFoldDB" id="A0A6A6A9C3"/>
<dbReference type="GeneID" id="54410114"/>